<reference evidence="1" key="1">
    <citation type="submission" date="2020-02" db="EMBL/GenBank/DDBJ databases">
        <authorList>
            <person name="Lichtner F.J."/>
        </authorList>
    </citation>
    <scope>NUCLEOTIDE SEQUENCE</scope>
    <source>
        <strain evidence="1">G10</strain>
    </source>
</reference>
<name>A0A9P5GMS5_PENCR</name>
<protein>
    <submittedName>
        <fullName evidence="1">Uncharacterized protein</fullName>
    </submittedName>
</protein>
<dbReference type="AlphaFoldDB" id="A0A9P5GMS5"/>
<gene>
    <name evidence="1" type="ORF">PCG10_007377</name>
</gene>
<organism evidence="1 2">
    <name type="scientific">Penicillium crustosum</name>
    <name type="common">Blue mold fungus</name>
    <dbReference type="NCBI Taxonomy" id="36656"/>
    <lineage>
        <taxon>Eukaryota</taxon>
        <taxon>Fungi</taxon>
        <taxon>Dikarya</taxon>
        <taxon>Ascomycota</taxon>
        <taxon>Pezizomycotina</taxon>
        <taxon>Eurotiomycetes</taxon>
        <taxon>Eurotiomycetidae</taxon>
        <taxon>Eurotiales</taxon>
        <taxon>Aspergillaceae</taxon>
        <taxon>Penicillium</taxon>
    </lineage>
</organism>
<accession>A0A9P5GMS5</accession>
<evidence type="ECO:0000313" key="2">
    <source>
        <dbReference type="Proteomes" id="UP000701341"/>
    </source>
</evidence>
<proteinExistence type="predicted"/>
<sequence length="125" mass="14644">MYSLIRDFIAAVTDHRQVWCIDARRATEETMLAYERCYQEAKARMPTGYRHIRPDPDTGRPGVLFARSFTGLVMSLSLDTALWFQRRQRTFLSRICDLIRDYDESMPSSFDEFYEPWGGMGRGVD</sequence>
<dbReference type="EMBL" id="JAAOZQ010000052">
    <property type="protein sequence ID" value="KAF7522462.1"/>
    <property type="molecule type" value="Genomic_DNA"/>
</dbReference>
<comment type="caution">
    <text evidence="1">The sequence shown here is derived from an EMBL/GenBank/DDBJ whole genome shotgun (WGS) entry which is preliminary data.</text>
</comment>
<dbReference type="Proteomes" id="UP000701341">
    <property type="component" value="Unassembled WGS sequence"/>
</dbReference>
<evidence type="ECO:0000313" key="1">
    <source>
        <dbReference type="EMBL" id="KAF7522462.1"/>
    </source>
</evidence>
<keyword evidence="2" id="KW-1185">Reference proteome</keyword>